<evidence type="ECO:0000313" key="3">
    <source>
        <dbReference type="Proteomes" id="UP000193380"/>
    </source>
</evidence>
<reference evidence="2" key="1">
    <citation type="journal article" date="2014" name="Nat. Commun.">
        <title>The rainbow trout genome provides novel insights into evolution after whole-genome duplication in vertebrates.</title>
        <authorList>
            <person name="Berthelot C."/>
            <person name="Brunet F."/>
            <person name="Chalopin D."/>
            <person name="Juanchich A."/>
            <person name="Bernard M."/>
            <person name="Noel B."/>
            <person name="Bento P."/>
            <person name="Da Silva C."/>
            <person name="Labadie K."/>
            <person name="Alberti A."/>
            <person name="Aury J.M."/>
            <person name="Louis A."/>
            <person name="Dehais P."/>
            <person name="Bardou P."/>
            <person name="Montfort J."/>
            <person name="Klopp C."/>
            <person name="Cabau C."/>
            <person name="Gaspin C."/>
            <person name="Thorgaard G.H."/>
            <person name="Boussaha M."/>
            <person name="Quillet E."/>
            <person name="Guyomard R."/>
            <person name="Galiana D."/>
            <person name="Bobe J."/>
            <person name="Volff J.N."/>
            <person name="Genet C."/>
            <person name="Wincker P."/>
            <person name="Jaillon O."/>
            <person name="Roest Crollius H."/>
            <person name="Guiguen Y."/>
        </authorList>
    </citation>
    <scope>NUCLEOTIDE SEQUENCE [LARGE SCALE GENOMIC DNA]</scope>
</reference>
<reference evidence="2" key="2">
    <citation type="submission" date="2014-03" db="EMBL/GenBank/DDBJ databases">
        <authorList>
            <person name="Genoscope - CEA"/>
        </authorList>
    </citation>
    <scope>NUCLEOTIDE SEQUENCE</scope>
</reference>
<dbReference type="AlphaFoldDB" id="A0A060ZCR3"/>
<dbReference type="PaxDb" id="8022-A0A060ZCR3"/>
<protein>
    <submittedName>
        <fullName evidence="2">Uncharacterized protein</fullName>
    </submittedName>
</protein>
<proteinExistence type="predicted"/>
<organism evidence="2 3">
    <name type="scientific">Oncorhynchus mykiss</name>
    <name type="common">Rainbow trout</name>
    <name type="synonym">Salmo gairdneri</name>
    <dbReference type="NCBI Taxonomy" id="8022"/>
    <lineage>
        <taxon>Eukaryota</taxon>
        <taxon>Metazoa</taxon>
        <taxon>Chordata</taxon>
        <taxon>Craniata</taxon>
        <taxon>Vertebrata</taxon>
        <taxon>Euteleostomi</taxon>
        <taxon>Actinopterygii</taxon>
        <taxon>Neopterygii</taxon>
        <taxon>Teleostei</taxon>
        <taxon>Protacanthopterygii</taxon>
        <taxon>Salmoniformes</taxon>
        <taxon>Salmonidae</taxon>
        <taxon>Salmoninae</taxon>
        <taxon>Oncorhynchus</taxon>
    </lineage>
</organism>
<evidence type="ECO:0000256" key="1">
    <source>
        <dbReference type="SAM" id="MobiDB-lite"/>
    </source>
</evidence>
<dbReference type="GO" id="GO:0031390">
    <property type="term" value="C:Ctf18 RFC-like complex"/>
    <property type="evidence" value="ECO:0007669"/>
    <property type="project" value="InterPro"/>
</dbReference>
<dbReference type="EMBL" id="FR947001">
    <property type="protein sequence ID" value="CDQ99474.1"/>
    <property type="molecule type" value="Genomic_DNA"/>
</dbReference>
<accession>A0A060ZCR3</accession>
<dbReference type="Pfam" id="PF09724">
    <property type="entry name" value="Dcc1"/>
    <property type="match status" value="1"/>
</dbReference>
<feature type="region of interest" description="Disordered" evidence="1">
    <location>
        <begin position="1"/>
        <end position="21"/>
    </location>
</feature>
<name>A0A060ZCR3_ONCMY</name>
<evidence type="ECO:0000313" key="2">
    <source>
        <dbReference type="EMBL" id="CDQ99474.1"/>
    </source>
</evidence>
<sequence>MEDPYEGPGISGQEDVTEGKYTMGDPLDKTFPFGSTLWETRLIKRSFWQYTMGDLLERIQASEEELEAQLQTIHACEVNGKNNSQIFQMLIFSQFFHLDM</sequence>
<dbReference type="InterPro" id="IPR019128">
    <property type="entry name" value="Dcc1"/>
</dbReference>
<dbReference type="STRING" id="8022.A0A060ZCR3"/>
<dbReference type="GO" id="GO:0007064">
    <property type="term" value="P:mitotic sister chromatid cohesion"/>
    <property type="evidence" value="ECO:0007669"/>
    <property type="project" value="InterPro"/>
</dbReference>
<dbReference type="Proteomes" id="UP000193380">
    <property type="component" value="Unassembled WGS sequence"/>
</dbReference>
<gene>
    <name evidence="2" type="ORF">GSONMT00008573001</name>
</gene>